<dbReference type="InterPro" id="IPR032071">
    <property type="entry name" value="DUF4806"/>
</dbReference>
<dbReference type="GO" id="GO:0006357">
    <property type="term" value="P:regulation of transcription by RNA polymerase II"/>
    <property type="evidence" value="ECO:0007669"/>
    <property type="project" value="TreeGrafter"/>
</dbReference>
<keyword evidence="6 23" id="KW-0812">Transmembrane</keyword>
<dbReference type="Gene3D" id="3.30.160.60">
    <property type="entry name" value="Classic Zinc Finger"/>
    <property type="match status" value="7"/>
</dbReference>
<evidence type="ECO:0000256" key="13">
    <source>
        <dbReference type="ARBA" id="ARBA00023053"/>
    </source>
</evidence>
<dbReference type="Proteomes" id="UP000410492">
    <property type="component" value="Unassembled WGS sequence"/>
</dbReference>
<keyword evidence="8" id="KW-0677">Repeat</keyword>
<keyword evidence="16" id="KW-0472">Membrane</keyword>
<dbReference type="EMBL" id="CAACVG010002556">
    <property type="protein sequence ID" value="VEN36619.1"/>
    <property type="molecule type" value="Genomic_DNA"/>
</dbReference>
<evidence type="ECO:0000256" key="11">
    <source>
        <dbReference type="ARBA" id="ARBA00022989"/>
    </source>
</evidence>
<dbReference type="SMART" id="SM00868">
    <property type="entry name" value="zf-AD"/>
    <property type="match status" value="1"/>
</dbReference>
<dbReference type="PANTHER" id="PTHR24404:SF114">
    <property type="entry name" value="KLUMPFUSS, ISOFORM B-RELATED"/>
    <property type="match status" value="1"/>
</dbReference>
<feature type="domain" description="C2H2-type" evidence="24">
    <location>
        <begin position="270"/>
        <end position="297"/>
    </location>
</feature>
<keyword evidence="14 23" id="KW-0406">Ion transport</keyword>
<dbReference type="GO" id="GO:0016020">
    <property type="term" value="C:membrane"/>
    <property type="evidence" value="ECO:0007669"/>
    <property type="project" value="UniProtKB-SubCell"/>
</dbReference>
<feature type="binding site" evidence="22">
    <location>
        <position position="71"/>
    </location>
    <ligand>
        <name>Zn(2+)</name>
        <dbReference type="ChEBI" id="CHEBI:29105"/>
    </ligand>
</feature>
<dbReference type="FunFam" id="3.30.160.60:FF:000446">
    <property type="entry name" value="Zinc finger protein"/>
    <property type="match status" value="1"/>
</dbReference>
<feature type="binding site" evidence="22">
    <location>
        <position position="68"/>
    </location>
    <ligand>
        <name>Zn(2+)</name>
        <dbReference type="ChEBI" id="CHEBI:29105"/>
    </ligand>
</feature>
<keyword evidence="9 21" id="KW-0863">Zinc-finger</keyword>
<dbReference type="FunFam" id="3.30.160.60:FF:000325">
    <property type="entry name" value="ZFP90 zinc finger protein"/>
    <property type="match status" value="1"/>
</dbReference>
<feature type="domain" description="C2H2-type" evidence="24">
    <location>
        <begin position="410"/>
        <end position="437"/>
    </location>
</feature>
<evidence type="ECO:0000256" key="22">
    <source>
        <dbReference type="PROSITE-ProRule" id="PRU01263"/>
    </source>
</evidence>
<dbReference type="Pfam" id="PF00858">
    <property type="entry name" value="ASC"/>
    <property type="match status" value="1"/>
</dbReference>
<keyword evidence="7 22" id="KW-0479">Metal-binding</keyword>
<dbReference type="GO" id="GO:0005272">
    <property type="term" value="F:sodium channel activity"/>
    <property type="evidence" value="ECO:0007669"/>
    <property type="project" value="UniProtKB-KW"/>
</dbReference>
<feature type="domain" description="C2H2-type" evidence="24">
    <location>
        <begin position="382"/>
        <end position="409"/>
    </location>
</feature>
<dbReference type="FunFam" id="3.30.160.60:FF:001119">
    <property type="entry name" value="zinc finger protein 408"/>
    <property type="match status" value="1"/>
</dbReference>
<comment type="similarity">
    <text evidence="3 23">Belongs to the amiloride-sensitive sodium channel (TC 1.A.6) family.</text>
</comment>
<evidence type="ECO:0000256" key="12">
    <source>
        <dbReference type="ARBA" id="ARBA00023015"/>
    </source>
</evidence>
<dbReference type="AlphaFoldDB" id="A0A653BM44"/>
<dbReference type="Gene3D" id="2.60.470.10">
    <property type="entry name" value="Acid-sensing ion channels like domains"/>
    <property type="match status" value="1"/>
</dbReference>
<dbReference type="FunFam" id="3.30.160.60:FF:000264">
    <property type="entry name" value="Zinc finger protein 236"/>
    <property type="match status" value="1"/>
</dbReference>
<dbReference type="InterPro" id="IPR012934">
    <property type="entry name" value="Znf_AD"/>
</dbReference>
<feature type="domain" description="C2H2-type" evidence="24">
    <location>
        <begin position="298"/>
        <end position="325"/>
    </location>
</feature>
<sequence>MGEHMENQKQIYLTPDKLCRTCMYSGTDVISLFDVIDIGERKETLSSILVKCTSIQVTRNDIFPQQICQICLKKLLEAFLFREDCHRTHQKFEDLFNSQTTIYCDNVLDIISHDTGNDSLKKNDYIPNHELIPEAIDRNIQSIEECESKTQPKKHNDISDYDSCVETEHNVTEETEFVESDFKYVCSKCNKTFWTESSWKAHEDTHIKRKLTEAADVKRHMSVHTGLKPYSCAICHTSFTQSGSLATHMKKHEEFRGLEGSKKTTEQTPYLCPYCGKAFKHSSSLTTHLRTHSEDKPYFCMQCGMRFVSNGKLTSHMRTHTGERPYVCKYCGSSFSQSTTLKKHIRSHMGTKDYKCQQCNKSFATSYYLNIHKRKHTGEQPLKCNICARAFSDPKNLKQHKMIHSGDRPYHCLTCGKAFRRSHHLKAHMSCHLKHCPDEGEVVLLRNGETFDSLHLASKKAQKACYTSDVSEVEEYQLNKRRPKKKFKKSVLTFLHRITKQISDLEKQLDSLSVQQCQHNFKGEVDQNKEEYENVYQQLPIESEEALRGIEKKLDDSQLSTYLVGCLQKIGGTNYKEATRRISKRVISDKVAVHYSLKGHKSKQPFMNLKICALIIEAVQSCIKDTVSSKEIELALGVYLAKASERLKKNTEGATIFFLVHMWTDNLKTPTIVNQSGSNVPIQKVYFPAIGICSINKISKKKAVEYAQEINSYRKLDDIDSVLQDIVTLGQLYTFKSETEGSFIRLEKWMDKYDNYTEGYDISRRLLQLSPSCEDMLQSCRWAGEKRDCSKLFTRRITYDGFCCTFNYVRPFTNSKIYTDTGKKLQVEVKEPKTPIGAGAINGLSIALKNDLEDYFYTSLETTGYKVLLFNPADYPDKISGSLNEIIVGFNKEVLIGLRVDVCQGSSALRQLPLSLRKCMFTTDSHTSFGLYSHSDCLVDCKAQSIISLCQCIPFTIPVESDEIDACSLIDLPCLSRYVGKWAKYHPKDMENEELMIQEKHDSMHCSHCLPSCTHSVYKPYTSIANVLDNQNITYVHIFFDENFSNIYKIILLICLYLTDLYVIHKPFILCI</sequence>
<organism evidence="26 27">
    <name type="scientific">Callosobruchus maculatus</name>
    <name type="common">Southern cowpea weevil</name>
    <name type="synonym">Pulse bruchid</name>
    <dbReference type="NCBI Taxonomy" id="64391"/>
    <lineage>
        <taxon>Eukaryota</taxon>
        <taxon>Metazoa</taxon>
        <taxon>Ecdysozoa</taxon>
        <taxon>Arthropoda</taxon>
        <taxon>Hexapoda</taxon>
        <taxon>Insecta</taxon>
        <taxon>Pterygota</taxon>
        <taxon>Neoptera</taxon>
        <taxon>Endopterygota</taxon>
        <taxon>Coleoptera</taxon>
        <taxon>Polyphaga</taxon>
        <taxon>Cucujiformia</taxon>
        <taxon>Chrysomeloidea</taxon>
        <taxon>Chrysomelidae</taxon>
        <taxon>Bruchinae</taxon>
        <taxon>Bruchini</taxon>
        <taxon>Callosobruchus</taxon>
    </lineage>
</organism>
<dbReference type="FunFam" id="3.30.160.60:FF:000072">
    <property type="entry name" value="zinc finger protein 143 isoform X1"/>
    <property type="match status" value="1"/>
</dbReference>
<evidence type="ECO:0000256" key="7">
    <source>
        <dbReference type="ARBA" id="ARBA00022723"/>
    </source>
</evidence>
<dbReference type="PROSITE" id="PS51915">
    <property type="entry name" value="ZAD"/>
    <property type="match status" value="1"/>
</dbReference>
<keyword evidence="11" id="KW-1133">Transmembrane helix</keyword>
<dbReference type="PROSITE" id="PS01206">
    <property type="entry name" value="ASC"/>
    <property type="match status" value="1"/>
</dbReference>
<keyword evidence="4 23" id="KW-0813">Transport</keyword>
<feature type="binding site" evidence="22">
    <location>
        <position position="19"/>
    </location>
    <ligand>
        <name>Zn(2+)</name>
        <dbReference type="ChEBI" id="CHEBI:29105"/>
    </ligand>
</feature>
<feature type="domain" description="C2H2-type" evidence="24">
    <location>
        <begin position="326"/>
        <end position="353"/>
    </location>
</feature>
<dbReference type="OrthoDB" id="6077919at2759"/>
<feature type="domain" description="C2H2-type" evidence="24">
    <location>
        <begin position="230"/>
        <end position="257"/>
    </location>
</feature>
<name>A0A653BM44_CALMS</name>
<keyword evidence="12" id="KW-0805">Transcription regulation</keyword>
<evidence type="ECO:0000313" key="26">
    <source>
        <dbReference type="EMBL" id="VEN36619.1"/>
    </source>
</evidence>
<evidence type="ECO:0000256" key="2">
    <source>
        <dbReference type="ARBA" id="ARBA00004141"/>
    </source>
</evidence>
<dbReference type="PANTHER" id="PTHR24404">
    <property type="entry name" value="ZINC FINGER PROTEIN"/>
    <property type="match status" value="1"/>
</dbReference>
<dbReference type="FunFam" id="3.30.160.60:FF:000597">
    <property type="entry name" value="zinc finger protein 236 isoform X3"/>
    <property type="match status" value="1"/>
</dbReference>
<evidence type="ECO:0000313" key="27">
    <source>
        <dbReference type="Proteomes" id="UP000410492"/>
    </source>
</evidence>
<evidence type="ECO:0000256" key="19">
    <source>
        <dbReference type="ARBA" id="ARBA00023242"/>
    </source>
</evidence>
<evidence type="ECO:0000256" key="14">
    <source>
        <dbReference type="ARBA" id="ARBA00023065"/>
    </source>
</evidence>
<accession>A0A653BM44</accession>
<keyword evidence="20 23" id="KW-0407">Ion channel</keyword>
<keyword evidence="17" id="KW-0804">Transcription</keyword>
<dbReference type="SUPFAM" id="SSF57716">
    <property type="entry name" value="Glucocorticoid receptor-like (DNA-binding domain)"/>
    <property type="match status" value="1"/>
</dbReference>
<evidence type="ECO:0000256" key="18">
    <source>
        <dbReference type="ARBA" id="ARBA00023201"/>
    </source>
</evidence>
<keyword evidence="10 22" id="KW-0862">Zinc</keyword>
<evidence type="ECO:0000256" key="16">
    <source>
        <dbReference type="ARBA" id="ARBA00023136"/>
    </source>
</evidence>
<keyword evidence="13" id="KW-0915">Sodium</keyword>
<evidence type="ECO:0000256" key="8">
    <source>
        <dbReference type="ARBA" id="ARBA00022737"/>
    </source>
</evidence>
<dbReference type="GO" id="GO:0003700">
    <property type="term" value="F:DNA-binding transcription factor activity"/>
    <property type="evidence" value="ECO:0007669"/>
    <property type="project" value="TreeGrafter"/>
</dbReference>
<dbReference type="InterPro" id="IPR050589">
    <property type="entry name" value="Ikaros_C2H2-ZF"/>
</dbReference>
<comment type="subcellular location">
    <subcellularLocation>
        <location evidence="2">Membrane</location>
        <topology evidence="2">Multi-pass membrane protein</topology>
    </subcellularLocation>
    <subcellularLocation>
        <location evidence="1">Nucleus</location>
    </subcellularLocation>
</comment>
<evidence type="ECO:0000259" key="24">
    <source>
        <dbReference type="PROSITE" id="PS50157"/>
    </source>
</evidence>
<dbReference type="PROSITE" id="PS00028">
    <property type="entry name" value="ZINC_FINGER_C2H2_1"/>
    <property type="match status" value="8"/>
</dbReference>
<dbReference type="GO" id="GO:0005634">
    <property type="term" value="C:nucleus"/>
    <property type="evidence" value="ECO:0007669"/>
    <property type="project" value="UniProtKB-SubCell"/>
</dbReference>
<protein>
    <submittedName>
        <fullName evidence="26">Uncharacterized protein</fullName>
    </submittedName>
</protein>
<keyword evidence="18 23" id="KW-0739">Sodium transport</keyword>
<dbReference type="InterPro" id="IPR013087">
    <property type="entry name" value="Znf_C2H2_type"/>
</dbReference>
<keyword evidence="19" id="KW-0539">Nucleus</keyword>
<feature type="domain" description="C2H2-type" evidence="24">
    <location>
        <begin position="184"/>
        <end position="211"/>
    </location>
</feature>
<evidence type="ECO:0000256" key="9">
    <source>
        <dbReference type="ARBA" id="ARBA00022771"/>
    </source>
</evidence>
<keyword evidence="5 23" id="KW-0894">Sodium channel</keyword>
<evidence type="ECO:0000256" key="5">
    <source>
        <dbReference type="ARBA" id="ARBA00022461"/>
    </source>
</evidence>
<evidence type="ECO:0000256" key="10">
    <source>
        <dbReference type="ARBA" id="ARBA00022833"/>
    </source>
</evidence>
<evidence type="ECO:0000256" key="4">
    <source>
        <dbReference type="ARBA" id="ARBA00022448"/>
    </source>
</evidence>
<evidence type="ECO:0000256" key="1">
    <source>
        <dbReference type="ARBA" id="ARBA00004123"/>
    </source>
</evidence>
<dbReference type="Gene3D" id="3.40.1800.20">
    <property type="match status" value="1"/>
</dbReference>
<evidence type="ECO:0000256" key="15">
    <source>
        <dbReference type="ARBA" id="ARBA00023125"/>
    </source>
</evidence>
<reference evidence="26 27" key="1">
    <citation type="submission" date="2019-01" db="EMBL/GenBank/DDBJ databases">
        <authorList>
            <person name="Sayadi A."/>
        </authorList>
    </citation>
    <scope>NUCLEOTIDE SEQUENCE [LARGE SCALE GENOMIC DNA]</scope>
</reference>
<gene>
    <name evidence="26" type="ORF">CALMAC_LOCUS2166</name>
</gene>
<feature type="domain" description="ZAD" evidence="25">
    <location>
        <begin position="17"/>
        <end position="95"/>
    </location>
</feature>
<dbReference type="PROSITE" id="PS50157">
    <property type="entry name" value="ZINC_FINGER_C2H2_2"/>
    <property type="match status" value="8"/>
</dbReference>
<feature type="domain" description="C2H2-type" evidence="24">
    <location>
        <begin position="354"/>
        <end position="381"/>
    </location>
</feature>
<evidence type="ECO:0000256" key="6">
    <source>
        <dbReference type="ARBA" id="ARBA00022692"/>
    </source>
</evidence>
<dbReference type="InterPro" id="IPR001873">
    <property type="entry name" value="ENaC"/>
</dbReference>
<evidence type="ECO:0000256" key="17">
    <source>
        <dbReference type="ARBA" id="ARBA00023163"/>
    </source>
</evidence>
<dbReference type="InterPro" id="IPR020903">
    <property type="entry name" value="ENaC_CS"/>
</dbReference>
<dbReference type="SUPFAM" id="SSF57667">
    <property type="entry name" value="beta-beta-alpha zinc fingers"/>
    <property type="match status" value="4"/>
</dbReference>
<dbReference type="Pfam" id="PF00096">
    <property type="entry name" value="zf-C2H2"/>
    <property type="match status" value="6"/>
</dbReference>
<proteinExistence type="inferred from homology"/>
<dbReference type="SMART" id="SM00355">
    <property type="entry name" value="ZnF_C2H2"/>
    <property type="match status" value="8"/>
</dbReference>
<keyword evidence="27" id="KW-1185">Reference proteome</keyword>
<dbReference type="GO" id="GO:0008270">
    <property type="term" value="F:zinc ion binding"/>
    <property type="evidence" value="ECO:0007669"/>
    <property type="project" value="UniProtKB-UniRule"/>
</dbReference>
<dbReference type="InterPro" id="IPR036236">
    <property type="entry name" value="Znf_C2H2_sf"/>
</dbReference>
<feature type="binding site" evidence="22">
    <location>
        <position position="22"/>
    </location>
    <ligand>
        <name>Zn(2+)</name>
        <dbReference type="ChEBI" id="CHEBI:29105"/>
    </ligand>
</feature>
<evidence type="ECO:0000256" key="3">
    <source>
        <dbReference type="ARBA" id="ARBA00007193"/>
    </source>
</evidence>
<dbReference type="FunFam" id="3.30.160.60:FF:000065">
    <property type="entry name" value="B-cell CLL/lymphoma 6, member B"/>
    <property type="match status" value="1"/>
</dbReference>
<evidence type="ECO:0000256" key="21">
    <source>
        <dbReference type="PROSITE-ProRule" id="PRU00042"/>
    </source>
</evidence>
<evidence type="ECO:0000256" key="23">
    <source>
        <dbReference type="RuleBase" id="RU000679"/>
    </source>
</evidence>
<evidence type="ECO:0000256" key="20">
    <source>
        <dbReference type="ARBA" id="ARBA00023303"/>
    </source>
</evidence>
<dbReference type="Pfam" id="PF07776">
    <property type="entry name" value="zf-AD"/>
    <property type="match status" value="1"/>
</dbReference>
<keyword evidence="15" id="KW-0238">DNA-binding</keyword>
<dbReference type="GO" id="GO:0000978">
    <property type="term" value="F:RNA polymerase II cis-regulatory region sequence-specific DNA binding"/>
    <property type="evidence" value="ECO:0007669"/>
    <property type="project" value="TreeGrafter"/>
</dbReference>
<evidence type="ECO:0000259" key="25">
    <source>
        <dbReference type="PROSITE" id="PS51915"/>
    </source>
</evidence>
<dbReference type="Pfam" id="PF16064">
    <property type="entry name" value="DUF4806"/>
    <property type="match status" value="1"/>
</dbReference>